<dbReference type="EMBL" id="JAACJJ010000056">
    <property type="protein sequence ID" value="KAF5312809.1"/>
    <property type="molecule type" value="Genomic_DNA"/>
</dbReference>
<dbReference type="InterPro" id="IPR038765">
    <property type="entry name" value="Papain-like_cys_pep_sf"/>
</dbReference>
<keyword evidence="2" id="KW-0645">Protease</keyword>
<dbReference type="GO" id="GO:0060255">
    <property type="term" value="P:regulation of macromolecule metabolic process"/>
    <property type="evidence" value="ECO:0007669"/>
    <property type="project" value="UniProtKB-ARBA"/>
</dbReference>
<dbReference type="Proteomes" id="UP000567179">
    <property type="component" value="Unassembled WGS sequence"/>
</dbReference>
<dbReference type="GO" id="GO:0080090">
    <property type="term" value="P:regulation of primary metabolic process"/>
    <property type="evidence" value="ECO:0007669"/>
    <property type="project" value="UniProtKB-ARBA"/>
</dbReference>
<evidence type="ECO:0000313" key="8">
    <source>
        <dbReference type="Proteomes" id="UP000567179"/>
    </source>
</evidence>
<feature type="region of interest" description="Disordered" evidence="5">
    <location>
        <begin position="62"/>
        <end position="195"/>
    </location>
</feature>
<feature type="compositionally biased region" description="Low complexity" evidence="5">
    <location>
        <begin position="83"/>
        <end position="98"/>
    </location>
</feature>
<dbReference type="GO" id="GO:0005634">
    <property type="term" value="C:nucleus"/>
    <property type="evidence" value="ECO:0007669"/>
    <property type="project" value="TreeGrafter"/>
</dbReference>
<dbReference type="PANTHER" id="PTHR12606">
    <property type="entry name" value="SENTRIN/SUMO-SPECIFIC PROTEASE"/>
    <property type="match status" value="1"/>
</dbReference>
<evidence type="ECO:0000256" key="2">
    <source>
        <dbReference type="ARBA" id="ARBA00022670"/>
    </source>
</evidence>
<accession>A0A8H5EUG1</accession>
<evidence type="ECO:0000256" key="4">
    <source>
        <dbReference type="ARBA" id="ARBA00022807"/>
    </source>
</evidence>
<keyword evidence="3" id="KW-0378">Hydrolase</keyword>
<dbReference type="FunFam" id="3.40.395.10:FF:000001">
    <property type="entry name" value="Sentrin-specific protease 1"/>
    <property type="match status" value="1"/>
</dbReference>
<dbReference type="GO" id="GO:0016929">
    <property type="term" value="F:deSUMOylase activity"/>
    <property type="evidence" value="ECO:0007669"/>
    <property type="project" value="TreeGrafter"/>
</dbReference>
<dbReference type="SUPFAM" id="SSF54001">
    <property type="entry name" value="Cysteine proteinases"/>
    <property type="match status" value="1"/>
</dbReference>
<dbReference type="AlphaFoldDB" id="A0A8H5EUG1"/>
<dbReference type="InterPro" id="IPR003653">
    <property type="entry name" value="Peptidase_C48_C"/>
</dbReference>
<dbReference type="Pfam" id="PF02902">
    <property type="entry name" value="Peptidase_C48"/>
    <property type="match status" value="1"/>
</dbReference>
<comment type="caution">
    <text evidence="7">The sequence shown here is derived from an EMBL/GenBank/DDBJ whole genome shotgun (WGS) entry which is preliminary data.</text>
</comment>
<feature type="compositionally biased region" description="Low complexity" evidence="5">
    <location>
        <begin position="221"/>
        <end position="233"/>
    </location>
</feature>
<feature type="compositionally biased region" description="Basic and acidic residues" evidence="5">
    <location>
        <begin position="117"/>
        <end position="127"/>
    </location>
</feature>
<dbReference type="GO" id="GO:0006508">
    <property type="term" value="P:proteolysis"/>
    <property type="evidence" value="ECO:0007669"/>
    <property type="project" value="UniProtKB-KW"/>
</dbReference>
<gene>
    <name evidence="7" type="ORF">D9619_003351</name>
</gene>
<evidence type="ECO:0000256" key="1">
    <source>
        <dbReference type="ARBA" id="ARBA00005234"/>
    </source>
</evidence>
<protein>
    <recommendedName>
        <fullName evidence="6">Ubiquitin-like protease family profile domain-containing protein</fullName>
    </recommendedName>
</protein>
<reference evidence="7 8" key="1">
    <citation type="journal article" date="2020" name="ISME J.">
        <title>Uncovering the hidden diversity of litter-decomposition mechanisms in mushroom-forming fungi.</title>
        <authorList>
            <person name="Floudas D."/>
            <person name="Bentzer J."/>
            <person name="Ahren D."/>
            <person name="Johansson T."/>
            <person name="Persson P."/>
            <person name="Tunlid A."/>
        </authorList>
    </citation>
    <scope>NUCLEOTIDE SEQUENCE [LARGE SCALE GENOMIC DNA]</scope>
    <source>
        <strain evidence="7 8">CBS 101986</strain>
    </source>
</reference>
<dbReference type="Gene3D" id="3.40.395.10">
    <property type="entry name" value="Adenoviral Proteinase, Chain A"/>
    <property type="match status" value="1"/>
</dbReference>
<organism evidence="7 8">
    <name type="scientific">Psilocybe cf. subviscida</name>
    <dbReference type="NCBI Taxonomy" id="2480587"/>
    <lineage>
        <taxon>Eukaryota</taxon>
        <taxon>Fungi</taxon>
        <taxon>Dikarya</taxon>
        <taxon>Basidiomycota</taxon>
        <taxon>Agaricomycotina</taxon>
        <taxon>Agaricomycetes</taxon>
        <taxon>Agaricomycetidae</taxon>
        <taxon>Agaricales</taxon>
        <taxon>Agaricineae</taxon>
        <taxon>Strophariaceae</taxon>
        <taxon>Psilocybe</taxon>
    </lineage>
</organism>
<feature type="compositionally biased region" description="Polar residues" evidence="5">
    <location>
        <begin position="70"/>
        <end position="82"/>
    </location>
</feature>
<evidence type="ECO:0000256" key="5">
    <source>
        <dbReference type="SAM" id="MobiDB-lite"/>
    </source>
</evidence>
<dbReference type="GO" id="GO:0016926">
    <property type="term" value="P:protein desumoylation"/>
    <property type="evidence" value="ECO:0007669"/>
    <property type="project" value="TreeGrafter"/>
</dbReference>
<feature type="compositionally biased region" description="Polar residues" evidence="5">
    <location>
        <begin position="140"/>
        <end position="160"/>
    </location>
</feature>
<feature type="domain" description="Ubiquitin-like protease family profile" evidence="6">
    <location>
        <begin position="430"/>
        <end position="602"/>
    </location>
</feature>
<dbReference type="PANTHER" id="PTHR12606:SF141">
    <property type="entry name" value="GH15225P-RELATED"/>
    <property type="match status" value="1"/>
</dbReference>
<feature type="region of interest" description="Disordered" evidence="5">
    <location>
        <begin position="209"/>
        <end position="256"/>
    </location>
</feature>
<dbReference type="PROSITE" id="PS50600">
    <property type="entry name" value="ULP_PROTEASE"/>
    <property type="match status" value="1"/>
</dbReference>
<dbReference type="OrthoDB" id="1939479at2759"/>
<feature type="region of interest" description="Disordered" evidence="5">
    <location>
        <begin position="1"/>
        <end position="38"/>
    </location>
</feature>
<comment type="similarity">
    <text evidence="1">Belongs to the peptidase C48 family.</text>
</comment>
<name>A0A8H5EUG1_9AGAR</name>
<keyword evidence="4" id="KW-0788">Thiol protease</keyword>
<sequence>MNARKRQGQPLLPTCSPKQPRRTLVDHDGNAPSPSQPNLVERWCSIAADFKNLVKDTVLSMPPIRPTELPTETSDSSDGLTFSPQTHTSQLSQSSSTSVAYENDCRRSSDSGSIRSAVDKAFIRPEEVPLPPSPHKPTFQGASSPPRSQNTSYNFISKNMSSQSTSRRDSGSSTPVIFLESSQNSSPTGRVLKENITPSLRNLNLDGLSTSREDWGSITPSSVASKSATVSTSNTPRRTAQSLRLDPSRRKPRRRDHIYMSVHKAKLKREKQELREKLTNQIFQEKRKQGFSSNLSDLKSFLVFKSQLESIDLENKIGAHHVAGTLSVKSTSSTRTLLDEDDDRDSDAQNQFLRRVLDNIHATVNSPAPPKPFTPTLEQLQTKERLKDDAIEQRLRPSRKALPPNLPPADSQLVDTVLNNRGFTSKYAREQVSYTDITRLMPKQWLNDEIINFYGAMILGRSEAAASSSGKKTLLNIHYFNSFFWTKLTKEGYEKGRLAKWTKKIDIFSKDVILLPVNHNNAHWTAAAINFRNKRFESYDSMGMAAEVVFKALRSYVTLEHHNKMKKPFDFTGWTNWAPETTPQQENGYDCGVFTCQFMEALSRGEESFNFSQQDMPYLRRLMIWEIWKAKLQDDR</sequence>
<proteinExistence type="inferred from homology"/>
<evidence type="ECO:0000259" key="6">
    <source>
        <dbReference type="PROSITE" id="PS50600"/>
    </source>
</evidence>
<keyword evidence="8" id="KW-1185">Reference proteome</keyword>
<evidence type="ECO:0000256" key="3">
    <source>
        <dbReference type="ARBA" id="ARBA00022801"/>
    </source>
</evidence>
<evidence type="ECO:0000313" key="7">
    <source>
        <dbReference type="EMBL" id="KAF5312809.1"/>
    </source>
</evidence>